<keyword evidence="2" id="KW-1185">Reference proteome</keyword>
<organism evidence="1 2">
    <name type="scientific">Necator americanus</name>
    <name type="common">Human hookworm</name>
    <dbReference type="NCBI Taxonomy" id="51031"/>
    <lineage>
        <taxon>Eukaryota</taxon>
        <taxon>Metazoa</taxon>
        <taxon>Ecdysozoa</taxon>
        <taxon>Nematoda</taxon>
        <taxon>Chromadorea</taxon>
        <taxon>Rhabditida</taxon>
        <taxon>Rhabditina</taxon>
        <taxon>Rhabditomorpha</taxon>
        <taxon>Strongyloidea</taxon>
        <taxon>Ancylostomatidae</taxon>
        <taxon>Bunostominae</taxon>
        <taxon>Necator</taxon>
    </lineage>
</organism>
<dbReference type="EMBL" id="JAVFWL010000005">
    <property type="protein sequence ID" value="KAK6756051.1"/>
    <property type="molecule type" value="Genomic_DNA"/>
</dbReference>
<accession>A0ABR1E053</accession>
<evidence type="ECO:0008006" key="3">
    <source>
        <dbReference type="Google" id="ProtNLM"/>
    </source>
</evidence>
<reference evidence="1 2" key="1">
    <citation type="submission" date="2023-08" db="EMBL/GenBank/DDBJ databases">
        <title>A Necator americanus chromosomal reference genome.</title>
        <authorList>
            <person name="Ilik V."/>
            <person name="Petrzelkova K.J."/>
            <person name="Pardy F."/>
            <person name="Fuh T."/>
            <person name="Niatou-Singa F.S."/>
            <person name="Gouil Q."/>
            <person name="Baker L."/>
            <person name="Ritchie M.E."/>
            <person name="Jex A.R."/>
            <person name="Gazzola D."/>
            <person name="Li H."/>
            <person name="Toshio Fujiwara R."/>
            <person name="Zhan B."/>
            <person name="Aroian R.V."/>
            <person name="Pafco B."/>
            <person name="Schwarz E.M."/>
        </authorList>
    </citation>
    <scope>NUCLEOTIDE SEQUENCE [LARGE SCALE GENOMIC DNA]</scope>
    <source>
        <strain evidence="1 2">Aroian</strain>
        <tissue evidence="1">Whole animal</tissue>
    </source>
</reference>
<sequence length="130" mass="14790">MALGCPFTLNDTTIFKPYPFTSYGCLVREINMNSKLTPELGRRKRPAWGAHNNIDGVVKKTRKTRLRTHLLNITVLPDLSYASETSDLRKQEENAVSVIERHRNKLGRIRDVLQRLPLDKSLEPLSSTGC</sequence>
<name>A0ABR1E053_NECAM</name>
<protein>
    <recommendedName>
        <fullName evidence="3">BHLH domain-containing protein</fullName>
    </recommendedName>
</protein>
<proteinExistence type="predicted"/>
<evidence type="ECO:0000313" key="2">
    <source>
        <dbReference type="Proteomes" id="UP001303046"/>
    </source>
</evidence>
<evidence type="ECO:0000313" key="1">
    <source>
        <dbReference type="EMBL" id="KAK6756051.1"/>
    </source>
</evidence>
<comment type="caution">
    <text evidence="1">The sequence shown here is derived from an EMBL/GenBank/DDBJ whole genome shotgun (WGS) entry which is preliminary data.</text>
</comment>
<dbReference type="Proteomes" id="UP001303046">
    <property type="component" value="Unassembled WGS sequence"/>
</dbReference>
<gene>
    <name evidence="1" type="primary">Necator_chrV.g19233</name>
    <name evidence="1" type="ORF">RB195_014441</name>
</gene>